<sequence>MDNLLQSAIPYSILILNAALFWILRKLLSPILPRKFALLFWEIISTIELCSGCAELGVIWTRHGNIGLAIGLFLACLWWCNQFGDAEACPCGPIEDAILLRQPITQPKIYLRLIGQAIGAYVTAMYIDFIWCFHLTPEHTELHTKRCQAALQTTVLKGFLVEMFITFVSRIVCLESFKLNERLANYINSMVTVTLVLAALDTSGGFFNPILASALTLNCEGNDFLEHFLVYWVGALLGGLLARKLHLMNRQKGKMKSS</sequence>
<proteinExistence type="predicted"/>
<dbReference type="STRING" id="32264.T1KR13"/>
<feature type="transmembrane region" description="Helical" evidence="5">
    <location>
        <begin position="156"/>
        <end position="174"/>
    </location>
</feature>
<protein>
    <recommendedName>
        <fullName evidence="8">Aquaporin</fullName>
    </recommendedName>
</protein>
<dbReference type="Pfam" id="PF00230">
    <property type="entry name" value="MIP"/>
    <property type="match status" value="1"/>
</dbReference>
<dbReference type="GO" id="GO:0016020">
    <property type="term" value="C:membrane"/>
    <property type="evidence" value="ECO:0007669"/>
    <property type="project" value="UniProtKB-SubCell"/>
</dbReference>
<dbReference type="Gene3D" id="1.20.1080.10">
    <property type="entry name" value="Glycerol uptake facilitator protein"/>
    <property type="match status" value="1"/>
</dbReference>
<feature type="transmembrane region" description="Helical" evidence="5">
    <location>
        <begin position="36"/>
        <end position="60"/>
    </location>
</feature>
<dbReference type="HOGENOM" id="CLU_074449_1_0_1"/>
<feature type="transmembrane region" description="Helical" evidence="5">
    <location>
        <begin position="186"/>
        <end position="208"/>
    </location>
</feature>
<feature type="transmembrane region" description="Helical" evidence="5">
    <location>
        <begin position="228"/>
        <end position="246"/>
    </location>
</feature>
<dbReference type="GO" id="GO:0005737">
    <property type="term" value="C:cytoplasm"/>
    <property type="evidence" value="ECO:0007669"/>
    <property type="project" value="TreeGrafter"/>
</dbReference>
<evidence type="ECO:0000256" key="1">
    <source>
        <dbReference type="ARBA" id="ARBA00004141"/>
    </source>
</evidence>
<reference evidence="6" key="2">
    <citation type="submission" date="2015-06" db="UniProtKB">
        <authorList>
            <consortium name="EnsemblMetazoa"/>
        </authorList>
    </citation>
    <scope>IDENTIFICATION</scope>
</reference>
<keyword evidence="7" id="KW-1185">Reference proteome</keyword>
<evidence type="ECO:0000256" key="4">
    <source>
        <dbReference type="ARBA" id="ARBA00023136"/>
    </source>
</evidence>
<keyword evidence="4 5" id="KW-0472">Membrane</keyword>
<evidence type="ECO:0000256" key="3">
    <source>
        <dbReference type="ARBA" id="ARBA00022989"/>
    </source>
</evidence>
<dbReference type="eggNOG" id="ENOG502RYFD">
    <property type="taxonomic scope" value="Eukaryota"/>
</dbReference>
<evidence type="ECO:0000313" key="6">
    <source>
        <dbReference type="EnsemblMetazoa" id="tetur18g01900.1"/>
    </source>
</evidence>
<dbReference type="Proteomes" id="UP000015104">
    <property type="component" value="Unassembled WGS sequence"/>
</dbReference>
<dbReference type="GO" id="GO:0015267">
    <property type="term" value="F:channel activity"/>
    <property type="evidence" value="ECO:0007669"/>
    <property type="project" value="InterPro"/>
</dbReference>
<dbReference type="EnsemblMetazoa" id="tetur18g01900.1">
    <property type="protein sequence ID" value="tetur18g01900.1"/>
    <property type="gene ID" value="tetur18g01900"/>
</dbReference>
<evidence type="ECO:0008006" key="8">
    <source>
        <dbReference type="Google" id="ProtNLM"/>
    </source>
</evidence>
<feature type="transmembrane region" description="Helical" evidence="5">
    <location>
        <begin position="66"/>
        <end position="84"/>
    </location>
</feature>
<dbReference type="OrthoDB" id="1580043at2759"/>
<comment type="subcellular location">
    <subcellularLocation>
        <location evidence="1">Membrane</location>
        <topology evidence="1">Multi-pass membrane protein</topology>
    </subcellularLocation>
</comment>
<reference evidence="7" key="1">
    <citation type="submission" date="2011-08" db="EMBL/GenBank/DDBJ databases">
        <authorList>
            <person name="Rombauts S."/>
        </authorList>
    </citation>
    <scope>NUCLEOTIDE SEQUENCE</scope>
    <source>
        <strain evidence="7">London</strain>
    </source>
</reference>
<evidence type="ECO:0000256" key="2">
    <source>
        <dbReference type="ARBA" id="ARBA00022692"/>
    </source>
</evidence>
<organism evidence="6 7">
    <name type="scientific">Tetranychus urticae</name>
    <name type="common">Two-spotted spider mite</name>
    <dbReference type="NCBI Taxonomy" id="32264"/>
    <lineage>
        <taxon>Eukaryota</taxon>
        <taxon>Metazoa</taxon>
        <taxon>Ecdysozoa</taxon>
        <taxon>Arthropoda</taxon>
        <taxon>Chelicerata</taxon>
        <taxon>Arachnida</taxon>
        <taxon>Acari</taxon>
        <taxon>Acariformes</taxon>
        <taxon>Trombidiformes</taxon>
        <taxon>Prostigmata</taxon>
        <taxon>Eleutherengona</taxon>
        <taxon>Raphignathae</taxon>
        <taxon>Tetranychoidea</taxon>
        <taxon>Tetranychidae</taxon>
        <taxon>Tetranychus</taxon>
    </lineage>
</organism>
<dbReference type="KEGG" id="tut:107366480"/>
<name>T1KR13_TETUR</name>
<feature type="transmembrane region" description="Helical" evidence="5">
    <location>
        <begin position="6"/>
        <end position="24"/>
    </location>
</feature>
<dbReference type="AlphaFoldDB" id="T1KR13"/>
<dbReference type="InterPro" id="IPR000425">
    <property type="entry name" value="MIP"/>
</dbReference>
<dbReference type="PANTHER" id="PTHR21191">
    <property type="entry name" value="AQUAPORIN"/>
    <property type="match status" value="1"/>
</dbReference>
<dbReference type="InterPro" id="IPR051883">
    <property type="entry name" value="AQP11/12_channel"/>
</dbReference>
<keyword evidence="3 5" id="KW-1133">Transmembrane helix</keyword>
<gene>
    <name evidence="6" type="primary">107366480</name>
</gene>
<evidence type="ECO:0000256" key="5">
    <source>
        <dbReference type="SAM" id="Phobius"/>
    </source>
</evidence>
<dbReference type="PANTHER" id="PTHR21191:SF16">
    <property type="entry name" value="AQUAPORIN"/>
    <property type="match status" value="1"/>
</dbReference>
<dbReference type="EMBL" id="CAEY01000383">
    <property type="status" value="NOT_ANNOTATED_CDS"/>
    <property type="molecule type" value="Genomic_DNA"/>
</dbReference>
<keyword evidence="2 5" id="KW-0812">Transmembrane</keyword>
<evidence type="ECO:0000313" key="7">
    <source>
        <dbReference type="Proteomes" id="UP000015104"/>
    </source>
</evidence>
<dbReference type="InterPro" id="IPR023271">
    <property type="entry name" value="Aquaporin-like"/>
</dbReference>
<dbReference type="SUPFAM" id="SSF81338">
    <property type="entry name" value="Aquaporin-like"/>
    <property type="match status" value="1"/>
</dbReference>
<dbReference type="OMA" id="MIKNLMA"/>
<feature type="transmembrane region" description="Helical" evidence="5">
    <location>
        <begin position="109"/>
        <end position="136"/>
    </location>
</feature>
<accession>T1KR13</accession>